<dbReference type="InterPro" id="IPR050627">
    <property type="entry name" value="Nitroreductase/BluB"/>
</dbReference>
<dbReference type="PANTHER" id="PTHR23026">
    <property type="entry name" value="NADPH NITROREDUCTASE"/>
    <property type="match status" value="1"/>
</dbReference>
<name>A0ABW1R2F9_9ACTN</name>
<proteinExistence type="predicted"/>
<dbReference type="PANTHER" id="PTHR23026:SF90">
    <property type="entry name" value="IODOTYROSINE DEIODINASE 1"/>
    <property type="match status" value="1"/>
</dbReference>
<evidence type="ECO:0000256" key="4">
    <source>
        <dbReference type="SAM" id="MobiDB-lite"/>
    </source>
</evidence>
<feature type="region of interest" description="Disordered" evidence="4">
    <location>
        <begin position="1"/>
        <end position="42"/>
    </location>
</feature>
<feature type="domain" description="Nitroreductase" evidence="5">
    <location>
        <begin position="177"/>
        <end position="221"/>
    </location>
</feature>
<dbReference type="Gene3D" id="3.40.109.10">
    <property type="entry name" value="NADH Oxidase"/>
    <property type="match status" value="1"/>
</dbReference>
<keyword evidence="7" id="KW-1185">Reference proteome</keyword>
<evidence type="ECO:0000259" key="5">
    <source>
        <dbReference type="Pfam" id="PF00881"/>
    </source>
</evidence>
<accession>A0ABW1R2F9</accession>
<dbReference type="InterPro" id="IPR000415">
    <property type="entry name" value="Nitroreductase-like"/>
</dbReference>
<feature type="domain" description="Nitroreductase" evidence="5">
    <location>
        <begin position="251"/>
        <end position="321"/>
    </location>
</feature>
<keyword evidence="2" id="KW-0288">FMN</keyword>
<sequence length="346" mass="37997">MLTRIARKVRNSLPSRGGAPTPAPTPSVTATTPMPEGLSPKQQRQFKLTQAVLREATLDSERFAKYSVPVGGTGRYSWMRGMRLDASATRLYHRIEKGLSLPKPRHPFGAVPTAKMEKVLANPHHDTNALYRHEIDSTLAALKLWNEHEQIDNSVAPVNSTLPGNPISAEEAAAFVTSRRSIRHFAPKAIDRALITEATRIAMSSPSVCNRQSWRAHYFDSAKDLAAVMPLHSGSAGFGDNVRGVFVVTFDIRTFEGPTERNQGWIDGGMFAQTLLLGLHAVGLGAVPLNWSRMTRASNTLRETAGIPEYENIVMLIGVGHPAEGHRVARSARRPIEEILRFGTTK</sequence>
<organism evidence="6 7">
    <name type="scientific">Nocardioides yefusunii</name>
    <dbReference type="NCBI Taxonomy" id="2500546"/>
    <lineage>
        <taxon>Bacteria</taxon>
        <taxon>Bacillati</taxon>
        <taxon>Actinomycetota</taxon>
        <taxon>Actinomycetes</taxon>
        <taxon>Propionibacteriales</taxon>
        <taxon>Nocardioidaceae</taxon>
        <taxon>Nocardioides</taxon>
    </lineage>
</organism>
<evidence type="ECO:0000256" key="2">
    <source>
        <dbReference type="ARBA" id="ARBA00022643"/>
    </source>
</evidence>
<dbReference type="SUPFAM" id="SSF55469">
    <property type="entry name" value="FMN-dependent nitroreductase-like"/>
    <property type="match status" value="1"/>
</dbReference>
<evidence type="ECO:0000256" key="3">
    <source>
        <dbReference type="ARBA" id="ARBA00023002"/>
    </source>
</evidence>
<dbReference type="Proteomes" id="UP001596098">
    <property type="component" value="Unassembled WGS sequence"/>
</dbReference>
<gene>
    <name evidence="6" type="ORF">ACFPWU_14045</name>
</gene>
<dbReference type="RefSeq" id="WP_128219167.1">
    <property type="nucleotide sequence ID" value="NZ_CP034929.1"/>
</dbReference>
<reference evidence="7" key="1">
    <citation type="journal article" date="2019" name="Int. J. Syst. Evol. Microbiol.">
        <title>The Global Catalogue of Microorganisms (GCM) 10K type strain sequencing project: providing services to taxonomists for standard genome sequencing and annotation.</title>
        <authorList>
            <consortium name="The Broad Institute Genomics Platform"/>
            <consortium name="The Broad Institute Genome Sequencing Center for Infectious Disease"/>
            <person name="Wu L."/>
            <person name="Ma J."/>
        </authorList>
    </citation>
    <scope>NUCLEOTIDE SEQUENCE [LARGE SCALE GENOMIC DNA]</scope>
    <source>
        <strain evidence="7">DFY28</strain>
    </source>
</reference>
<dbReference type="EMBL" id="JBHSQI010000009">
    <property type="protein sequence ID" value="MFC6154786.1"/>
    <property type="molecule type" value="Genomic_DNA"/>
</dbReference>
<feature type="compositionally biased region" description="Basic residues" evidence="4">
    <location>
        <begin position="1"/>
        <end position="10"/>
    </location>
</feature>
<evidence type="ECO:0000313" key="6">
    <source>
        <dbReference type="EMBL" id="MFC6154786.1"/>
    </source>
</evidence>
<evidence type="ECO:0000313" key="7">
    <source>
        <dbReference type="Proteomes" id="UP001596098"/>
    </source>
</evidence>
<comment type="caution">
    <text evidence="6">The sequence shown here is derived from an EMBL/GenBank/DDBJ whole genome shotgun (WGS) entry which is preliminary data.</text>
</comment>
<dbReference type="InterPro" id="IPR029479">
    <property type="entry name" value="Nitroreductase"/>
</dbReference>
<keyword evidence="1" id="KW-0285">Flavoprotein</keyword>
<dbReference type="Pfam" id="PF00881">
    <property type="entry name" value="Nitroreductase"/>
    <property type="match status" value="2"/>
</dbReference>
<keyword evidence="3" id="KW-0560">Oxidoreductase</keyword>
<protein>
    <submittedName>
        <fullName evidence="6">Nitroreductase family protein</fullName>
    </submittedName>
</protein>
<evidence type="ECO:0000256" key="1">
    <source>
        <dbReference type="ARBA" id="ARBA00022630"/>
    </source>
</evidence>